<sequence length="247" mass="27123">MASPEPATPILGDTYETVREQNRCKNAALAVYTCNTVLEAVLVVALGILLGVKAGLLDVGDQAAQDDWTEVSSQVLNGVFTWMAISDQPSYIYRLTMTLRVLRANQTESGIRAARYLSKHFPAAFRCNVGSLEAQSANMNSVRIENVECINNISFLRSDAKYLRTAYIYLNCGCFFQYVMSGFMWGYEASSRPGFVLPALLPPVALCNAVGQYRLYTLNKRAEKDGAPFPGNLSSTRSSVTSPRSSL</sequence>
<evidence type="ECO:0000313" key="3">
    <source>
        <dbReference type="EMBL" id="KAF4044931.1"/>
    </source>
</evidence>
<dbReference type="Pfam" id="PF11204">
    <property type="entry name" value="DUF2985"/>
    <property type="match status" value="1"/>
</dbReference>
<feature type="transmembrane region" description="Helical" evidence="2">
    <location>
        <begin position="29"/>
        <end position="52"/>
    </location>
</feature>
<reference evidence="3" key="1">
    <citation type="submission" date="2020-04" db="EMBL/GenBank/DDBJ databases">
        <title>Hybrid Assembly of Korean Phytophthora infestans isolates.</title>
        <authorList>
            <person name="Prokchorchik M."/>
            <person name="Lee Y."/>
            <person name="Seo J."/>
            <person name="Cho J.-H."/>
            <person name="Park Y.-E."/>
            <person name="Jang D.-C."/>
            <person name="Im J.-S."/>
            <person name="Choi J.-G."/>
            <person name="Park H.-J."/>
            <person name="Lee G.-B."/>
            <person name="Lee Y.-G."/>
            <person name="Hong S.-Y."/>
            <person name="Cho K."/>
            <person name="Sohn K.H."/>
        </authorList>
    </citation>
    <scope>NUCLEOTIDE SEQUENCE</scope>
    <source>
        <strain evidence="3">KR_1_A1</strain>
        <strain evidence="4">KR_2_A2</strain>
    </source>
</reference>
<feature type="compositionally biased region" description="Low complexity" evidence="1">
    <location>
        <begin position="234"/>
        <end position="247"/>
    </location>
</feature>
<evidence type="ECO:0000256" key="2">
    <source>
        <dbReference type="SAM" id="Phobius"/>
    </source>
</evidence>
<comment type="caution">
    <text evidence="3">The sequence shown here is derived from an EMBL/GenBank/DDBJ whole genome shotgun (WGS) entry which is preliminary data.</text>
</comment>
<dbReference type="InterPro" id="IPR021369">
    <property type="entry name" value="DUF2985"/>
</dbReference>
<evidence type="ECO:0008006" key="6">
    <source>
        <dbReference type="Google" id="ProtNLM"/>
    </source>
</evidence>
<evidence type="ECO:0000313" key="5">
    <source>
        <dbReference type="Proteomes" id="UP000602510"/>
    </source>
</evidence>
<feature type="transmembrane region" description="Helical" evidence="2">
    <location>
        <begin position="166"/>
        <end position="187"/>
    </location>
</feature>
<keyword evidence="2" id="KW-1133">Transmembrane helix</keyword>
<keyword evidence="2" id="KW-0812">Transmembrane</keyword>
<protein>
    <recommendedName>
        <fullName evidence="6">Transmembrane protein</fullName>
    </recommendedName>
</protein>
<accession>A0A833X0Y3</accession>
<dbReference type="EMBL" id="WSZM01000058">
    <property type="protein sequence ID" value="KAF4044931.1"/>
    <property type="molecule type" value="Genomic_DNA"/>
</dbReference>
<organism evidence="3 5">
    <name type="scientific">Phytophthora infestans</name>
    <name type="common">Potato late blight agent</name>
    <name type="synonym">Botrytis infestans</name>
    <dbReference type="NCBI Taxonomy" id="4787"/>
    <lineage>
        <taxon>Eukaryota</taxon>
        <taxon>Sar</taxon>
        <taxon>Stramenopiles</taxon>
        <taxon>Oomycota</taxon>
        <taxon>Peronosporomycetes</taxon>
        <taxon>Peronosporales</taxon>
        <taxon>Peronosporaceae</taxon>
        <taxon>Phytophthora</taxon>
    </lineage>
</organism>
<dbReference type="EMBL" id="JAACNO010000517">
    <property type="protein sequence ID" value="KAF4147106.1"/>
    <property type="molecule type" value="Genomic_DNA"/>
</dbReference>
<keyword evidence="5" id="KW-1185">Reference proteome</keyword>
<evidence type="ECO:0000256" key="1">
    <source>
        <dbReference type="SAM" id="MobiDB-lite"/>
    </source>
</evidence>
<dbReference type="Proteomes" id="UP000602510">
    <property type="component" value="Unassembled WGS sequence"/>
</dbReference>
<evidence type="ECO:0000313" key="4">
    <source>
        <dbReference type="EMBL" id="KAF4147106.1"/>
    </source>
</evidence>
<feature type="transmembrane region" description="Helical" evidence="2">
    <location>
        <begin position="193"/>
        <end position="211"/>
    </location>
</feature>
<name>A0A833X0Y3_PHYIN</name>
<dbReference type="Proteomes" id="UP000704712">
    <property type="component" value="Unassembled WGS sequence"/>
</dbReference>
<gene>
    <name evidence="3" type="ORF">GN244_ATG02850</name>
    <name evidence="4" type="ORF">GN958_ATG03735</name>
</gene>
<proteinExistence type="predicted"/>
<dbReference type="AlphaFoldDB" id="A0A833X0Y3"/>
<keyword evidence="2" id="KW-0472">Membrane</keyword>
<feature type="region of interest" description="Disordered" evidence="1">
    <location>
        <begin position="226"/>
        <end position="247"/>
    </location>
</feature>